<dbReference type="PROSITE" id="PS51904">
    <property type="entry name" value="GLYCOSYL_HYDROL_F25_2"/>
    <property type="match status" value="1"/>
</dbReference>
<dbReference type="CDD" id="cd00118">
    <property type="entry name" value="LysM"/>
    <property type="match status" value="2"/>
</dbReference>
<dbReference type="EMBL" id="JACLYU010000003">
    <property type="protein sequence ID" value="MBM6699220.1"/>
    <property type="molecule type" value="Genomic_DNA"/>
</dbReference>
<evidence type="ECO:0000256" key="2">
    <source>
        <dbReference type="ARBA" id="ARBA00022801"/>
    </source>
</evidence>
<name>A0A938WUX5_9BIFI</name>
<dbReference type="PANTHER" id="PTHR34135">
    <property type="entry name" value="LYSOZYME"/>
    <property type="match status" value="1"/>
</dbReference>
<evidence type="ECO:0000259" key="4">
    <source>
        <dbReference type="PROSITE" id="PS51782"/>
    </source>
</evidence>
<reference evidence="5" key="1">
    <citation type="submission" date="2020-08" db="EMBL/GenBank/DDBJ databases">
        <authorList>
            <person name="Cejkova D."/>
            <person name="Kubasova T."/>
            <person name="Jahodarova E."/>
            <person name="Rychlik I."/>
        </authorList>
    </citation>
    <scope>NUCLEOTIDE SEQUENCE</scope>
    <source>
        <strain evidence="5">An836</strain>
    </source>
</reference>
<dbReference type="InterPro" id="IPR017853">
    <property type="entry name" value="GH"/>
</dbReference>
<accession>A0A938WUX5</accession>
<comment type="similarity">
    <text evidence="1">Belongs to the glycosyl hydrolase 25 family.</text>
</comment>
<dbReference type="PROSITE" id="PS51782">
    <property type="entry name" value="LYSM"/>
    <property type="match status" value="1"/>
</dbReference>
<comment type="caution">
    <text evidence="5">The sequence shown here is derived from an EMBL/GenBank/DDBJ whole genome shotgun (WGS) entry which is preliminary data.</text>
</comment>
<dbReference type="Gene3D" id="3.20.20.80">
    <property type="entry name" value="Glycosidases"/>
    <property type="match status" value="1"/>
</dbReference>
<dbReference type="GO" id="GO:0003796">
    <property type="term" value="F:lysozyme activity"/>
    <property type="evidence" value="ECO:0007669"/>
    <property type="project" value="InterPro"/>
</dbReference>
<evidence type="ECO:0000256" key="1">
    <source>
        <dbReference type="ARBA" id="ARBA00010646"/>
    </source>
</evidence>
<dbReference type="SMART" id="SM00257">
    <property type="entry name" value="LysM"/>
    <property type="match status" value="3"/>
</dbReference>
<dbReference type="PANTHER" id="PTHR34135:SF2">
    <property type="entry name" value="LYSOZYME"/>
    <property type="match status" value="1"/>
</dbReference>
<dbReference type="AlphaFoldDB" id="A0A938WUX5"/>
<dbReference type="InterPro" id="IPR018077">
    <property type="entry name" value="Glyco_hydro_fam25_subgr"/>
</dbReference>
<dbReference type="Pfam" id="PF01476">
    <property type="entry name" value="LysM"/>
    <property type="match status" value="3"/>
</dbReference>
<feature type="domain" description="LysM" evidence="4">
    <location>
        <begin position="398"/>
        <end position="441"/>
    </location>
</feature>
<keyword evidence="3" id="KW-0326">Glycosidase</keyword>
<protein>
    <submittedName>
        <fullName evidence="5">LysM peptidoglycan-binding domain-containing protein</fullName>
    </submittedName>
</protein>
<keyword evidence="2" id="KW-0378">Hydrolase</keyword>
<dbReference type="SMART" id="SM00641">
    <property type="entry name" value="Glyco_25"/>
    <property type="match status" value="1"/>
</dbReference>
<evidence type="ECO:0000313" key="5">
    <source>
        <dbReference type="EMBL" id="MBM6699220.1"/>
    </source>
</evidence>
<proteinExistence type="inferred from homology"/>
<dbReference type="GO" id="GO:0009253">
    <property type="term" value="P:peptidoglycan catabolic process"/>
    <property type="evidence" value="ECO:0007669"/>
    <property type="project" value="InterPro"/>
</dbReference>
<dbReference type="InterPro" id="IPR002053">
    <property type="entry name" value="Glyco_hydro_25"/>
</dbReference>
<sequence>MERKERVTILNKSKPRHVAAGKPRKPTVLARIIAMIVAVLLGASPATALAAMNGYDVSNWQCGINTAAVPGDFVVVGTTWGTGGFNNSCLVNGVNTDANRQLQTAMSAGKRTGVYHYAMGGNPEAEATFFVDNVRGYVGKSILVLDWEQVDNPAWGDTSWPRRWAAKVKQLTGVNPIIYVQDSAYWQVAGMEQSHNTGIWIAQYASMDATGYQSNPWNNGMRGEVMRQYTSSGVLPGWSGRLDLDIFNGTPEQWDKYVNPDGDVQPLPQPDPGTGSGGSAVTTEFCVTVASGDTVSGIAQRTGRLPWTAWRVPSGDAGRIYPGDRICYGGTGTVSGGQSTASGGGTYTVKSGDCLSMVFGSRWPSIAALNGLVSPYTIYPGQVLKTDGGATSASGGSRTYTVRSGDTLSGIAQRLGISWTQLTGYRSGNPSLIYPGEVLHY</sequence>
<reference evidence="5" key="2">
    <citation type="journal article" date="2021" name="Sci. Rep.">
        <title>The distribution of antibiotic resistance genes in chicken gut microbiota commensals.</title>
        <authorList>
            <person name="Juricova H."/>
            <person name="Matiasovicova J."/>
            <person name="Kubasova T."/>
            <person name="Cejkova D."/>
            <person name="Rychlik I."/>
        </authorList>
    </citation>
    <scope>NUCLEOTIDE SEQUENCE</scope>
    <source>
        <strain evidence="5">An836</strain>
    </source>
</reference>
<dbReference type="Pfam" id="PF01183">
    <property type="entry name" value="Glyco_hydro_25"/>
    <property type="match status" value="1"/>
</dbReference>
<keyword evidence="6" id="KW-1185">Reference proteome</keyword>
<dbReference type="InterPro" id="IPR018392">
    <property type="entry name" value="LysM"/>
</dbReference>
<dbReference type="Gene3D" id="3.10.350.10">
    <property type="entry name" value="LysM domain"/>
    <property type="match status" value="2"/>
</dbReference>
<dbReference type="GO" id="GO:0016998">
    <property type="term" value="P:cell wall macromolecule catabolic process"/>
    <property type="evidence" value="ECO:0007669"/>
    <property type="project" value="InterPro"/>
</dbReference>
<dbReference type="Proteomes" id="UP000718821">
    <property type="component" value="Unassembled WGS sequence"/>
</dbReference>
<dbReference type="SUPFAM" id="SSF51445">
    <property type="entry name" value="(Trans)glycosidases"/>
    <property type="match status" value="1"/>
</dbReference>
<evidence type="ECO:0000256" key="3">
    <source>
        <dbReference type="ARBA" id="ARBA00023295"/>
    </source>
</evidence>
<dbReference type="InterPro" id="IPR036779">
    <property type="entry name" value="LysM_dom_sf"/>
</dbReference>
<evidence type="ECO:0000313" key="6">
    <source>
        <dbReference type="Proteomes" id="UP000718821"/>
    </source>
</evidence>
<dbReference type="GO" id="GO:0016052">
    <property type="term" value="P:carbohydrate catabolic process"/>
    <property type="evidence" value="ECO:0007669"/>
    <property type="project" value="TreeGrafter"/>
</dbReference>
<organism evidence="5 6">
    <name type="scientific">Bifidobacterium pullorum subsp. saeculare</name>
    <dbReference type="NCBI Taxonomy" id="78257"/>
    <lineage>
        <taxon>Bacteria</taxon>
        <taxon>Bacillati</taxon>
        <taxon>Actinomycetota</taxon>
        <taxon>Actinomycetes</taxon>
        <taxon>Bifidobacteriales</taxon>
        <taxon>Bifidobacteriaceae</taxon>
        <taxon>Bifidobacterium</taxon>
    </lineage>
</organism>
<gene>
    <name evidence="5" type="ORF">H7U32_02525</name>
</gene>
<dbReference type="SUPFAM" id="SSF54106">
    <property type="entry name" value="LysM domain"/>
    <property type="match status" value="1"/>
</dbReference>